<dbReference type="Proteomes" id="UP000030401">
    <property type="component" value="Unassembled WGS sequence"/>
</dbReference>
<keyword evidence="2 7" id="KW-0813">Transport</keyword>
<dbReference type="GO" id="GO:0055085">
    <property type="term" value="P:transmembrane transport"/>
    <property type="evidence" value="ECO:0007669"/>
    <property type="project" value="InterPro"/>
</dbReference>
<comment type="caution">
    <text evidence="9">The sequence shown here is derived from an EMBL/GenBank/DDBJ whole genome shotgun (WGS) entry which is preliminary data.</text>
</comment>
<dbReference type="InterPro" id="IPR035906">
    <property type="entry name" value="MetI-like_sf"/>
</dbReference>
<dbReference type="PANTHER" id="PTHR30193">
    <property type="entry name" value="ABC TRANSPORTER PERMEASE PROTEIN"/>
    <property type="match status" value="1"/>
</dbReference>
<evidence type="ECO:0000256" key="2">
    <source>
        <dbReference type="ARBA" id="ARBA00022448"/>
    </source>
</evidence>
<dbReference type="STRING" id="1385512.N784_15440"/>
<dbReference type="RefSeq" id="WP_036833440.1">
    <property type="nucleotide sequence ID" value="NZ_AVPG01000007.1"/>
</dbReference>
<reference evidence="9 10" key="1">
    <citation type="submission" date="2013-08" db="EMBL/GenBank/DDBJ databases">
        <authorList>
            <person name="Huang J."/>
            <person name="Wang G."/>
        </authorList>
    </citation>
    <scope>NUCLEOTIDE SEQUENCE [LARGE SCALE GENOMIC DNA]</scope>
    <source>
        <strain evidence="9 10">JSM 072002</strain>
    </source>
</reference>
<feature type="transmembrane region" description="Helical" evidence="7">
    <location>
        <begin position="109"/>
        <end position="130"/>
    </location>
</feature>
<dbReference type="EMBL" id="AVPG01000007">
    <property type="protein sequence ID" value="KGX87311.1"/>
    <property type="molecule type" value="Genomic_DNA"/>
</dbReference>
<evidence type="ECO:0000313" key="10">
    <source>
        <dbReference type="Proteomes" id="UP000030401"/>
    </source>
</evidence>
<keyword evidence="3" id="KW-1003">Cell membrane</keyword>
<dbReference type="Gene3D" id="1.10.3720.10">
    <property type="entry name" value="MetI-like"/>
    <property type="match status" value="1"/>
</dbReference>
<dbReference type="PROSITE" id="PS50928">
    <property type="entry name" value="ABC_TM1"/>
    <property type="match status" value="1"/>
</dbReference>
<dbReference type="InterPro" id="IPR000515">
    <property type="entry name" value="MetI-like"/>
</dbReference>
<comment type="subcellular location">
    <subcellularLocation>
        <location evidence="1 7">Cell membrane</location>
        <topology evidence="1 7">Multi-pass membrane protein</topology>
    </subcellularLocation>
</comment>
<comment type="similarity">
    <text evidence="7">Belongs to the binding-protein-dependent transport system permease family.</text>
</comment>
<keyword evidence="4 7" id="KW-0812">Transmembrane</keyword>
<protein>
    <submittedName>
        <fullName evidence="9">ABC transporter permease</fullName>
    </submittedName>
</protein>
<proteinExistence type="inferred from homology"/>
<feature type="domain" description="ABC transmembrane type-1" evidence="8">
    <location>
        <begin position="72"/>
        <end position="286"/>
    </location>
</feature>
<evidence type="ECO:0000256" key="3">
    <source>
        <dbReference type="ARBA" id="ARBA00022475"/>
    </source>
</evidence>
<evidence type="ECO:0000256" key="5">
    <source>
        <dbReference type="ARBA" id="ARBA00022989"/>
    </source>
</evidence>
<keyword evidence="10" id="KW-1185">Reference proteome</keyword>
<evidence type="ECO:0000313" key="9">
    <source>
        <dbReference type="EMBL" id="KGX87311.1"/>
    </source>
</evidence>
<dbReference type="SUPFAM" id="SSF161098">
    <property type="entry name" value="MetI-like"/>
    <property type="match status" value="1"/>
</dbReference>
<keyword evidence="6 7" id="KW-0472">Membrane</keyword>
<evidence type="ECO:0000256" key="4">
    <source>
        <dbReference type="ARBA" id="ARBA00022692"/>
    </source>
</evidence>
<feature type="transmembrane region" description="Helical" evidence="7">
    <location>
        <begin position="14"/>
        <end position="33"/>
    </location>
</feature>
<dbReference type="eggNOG" id="COG1175">
    <property type="taxonomic scope" value="Bacteria"/>
</dbReference>
<name>A0A0A5G2I9_9BACI</name>
<feature type="transmembrane region" description="Helical" evidence="7">
    <location>
        <begin position="159"/>
        <end position="182"/>
    </location>
</feature>
<evidence type="ECO:0000256" key="1">
    <source>
        <dbReference type="ARBA" id="ARBA00004651"/>
    </source>
</evidence>
<dbReference type="PANTHER" id="PTHR30193:SF37">
    <property type="entry name" value="INNER MEMBRANE ABC TRANSPORTER PERMEASE PROTEIN YCJO"/>
    <property type="match status" value="1"/>
</dbReference>
<accession>A0A0A5G2I9</accession>
<organism evidence="9 10">
    <name type="scientific">Pontibacillus litoralis JSM 072002</name>
    <dbReference type="NCBI Taxonomy" id="1385512"/>
    <lineage>
        <taxon>Bacteria</taxon>
        <taxon>Bacillati</taxon>
        <taxon>Bacillota</taxon>
        <taxon>Bacilli</taxon>
        <taxon>Bacillales</taxon>
        <taxon>Bacillaceae</taxon>
        <taxon>Pontibacillus</taxon>
    </lineage>
</organism>
<dbReference type="GO" id="GO:0005886">
    <property type="term" value="C:plasma membrane"/>
    <property type="evidence" value="ECO:0007669"/>
    <property type="project" value="UniProtKB-SubCell"/>
</dbReference>
<evidence type="ECO:0000256" key="6">
    <source>
        <dbReference type="ARBA" id="ARBA00023136"/>
    </source>
</evidence>
<evidence type="ECO:0000259" key="8">
    <source>
        <dbReference type="PROSITE" id="PS50928"/>
    </source>
</evidence>
<sequence>MDLNPTKKSTLKGYLYLLPALLILITFNIYPIIKSFVMSLYTDFDFFTGEVFAYGFGNFVEIFQDPNFRIAIVNTVIFVIGVVPLSIVLSLIISLFLNSKIKFRGAFRTIYFLPYVTSVVAISIVWSWIFHYDYGLLNYFLSWFGIDPIAWLRDPQYAMPALIIVSVWKGLGFNIMIMLAGLQTIDEQYYLAAKVDGASAWHRFKSVTLPLLSPTLFFVSIISIINGFKVFDEIFALFDGRPGPGNSALTVVYYIYQKFYEEWQFGLASAAAFVLFIIIFLFTIIQLVLGKKFVHYN</sequence>
<feature type="transmembrane region" description="Helical" evidence="7">
    <location>
        <begin position="265"/>
        <end position="289"/>
    </location>
</feature>
<dbReference type="Pfam" id="PF00528">
    <property type="entry name" value="BPD_transp_1"/>
    <property type="match status" value="1"/>
</dbReference>
<gene>
    <name evidence="9" type="ORF">N784_15440</name>
</gene>
<dbReference type="OrthoDB" id="9787541at2"/>
<evidence type="ECO:0000256" key="7">
    <source>
        <dbReference type="RuleBase" id="RU363032"/>
    </source>
</evidence>
<dbReference type="InterPro" id="IPR051393">
    <property type="entry name" value="ABC_transporter_permease"/>
</dbReference>
<feature type="transmembrane region" description="Helical" evidence="7">
    <location>
        <begin position="70"/>
        <end position="97"/>
    </location>
</feature>
<feature type="transmembrane region" description="Helical" evidence="7">
    <location>
        <begin position="211"/>
        <end position="231"/>
    </location>
</feature>
<dbReference type="AlphaFoldDB" id="A0A0A5G2I9"/>
<dbReference type="CDD" id="cd06261">
    <property type="entry name" value="TM_PBP2"/>
    <property type="match status" value="1"/>
</dbReference>
<keyword evidence="5 7" id="KW-1133">Transmembrane helix</keyword>